<sequence length="193" mass="21470">MECIPSSCIPLAVPLLIPILDLSSIPICLILDISKFHFDQNDSLGVRYLSILWNQYSIIWIEIRSGEADSRVSDSARRLICSRQRAAGHKSEKVIAIYMLNIRYRDPEFVVDLFIRRESIPAPSAPPAGPRPAPRGRRDKNGDLRVGRGPRTPSSAATAGPPLTDETSQVKNSHVEVRLEAATFWAEVDALNR</sequence>
<dbReference type="Proteomes" id="UP000299102">
    <property type="component" value="Unassembled WGS sequence"/>
</dbReference>
<proteinExistence type="predicted"/>
<feature type="region of interest" description="Disordered" evidence="1">
    <location>
        <begin position="122"/>
        <end position="172"/>
    </location>
</feature>
<keyword evidence="3" id="KW-1185">Reference proteome</keyword>
<evidence type="ECO:0000313" key="3">
    <source>
        <dbReference type="Proteomes" id="UP000299102"/>
    </source>
</evidence>
<accession>A0A4C1X3L6</accession>
<name>A0A4C1X3L6_EUMVA</name>
<gene>
    <name evidence="2" type="ORF">EVAR_11581_1</name>
</gene>
<reference evidence="2 3" key="1">
    <citation type="journal article" date="2019" name="Commun. Biol.">
        <title>The bagworm genome reveals a unique fibroin gene that provides high tensile strength.</title>
        <authorList>
            <person name="Kono N."/>
            <person name="Nakamura H."/>
            <person name="Ohtoshi R."/>
            <person name="Tomita M."/>
            <person name="Numata K."/>
            <person name="Arakawa K."/>
        </authorList>
    </citation>
    <scope>NUCLEOTIDE SEQUENCE [LARGE SCALE GENOMIC DNA]</scope>
</reference>
<comment type="caution">
    <text evidence="2">The sequence shown here is derived from an EMBL/GenBank/DDBJ whole genome shotgun (WGS) entry which is preliminary data.</text>
</comment>
<dbReference type="AlphaFoldDB" id="A0A4C1X3L6"/>
<evidence type="ECO:0000313" key="2">
    <source>
        <dbReference type="EMBL" id="GBP58301.1"/>
    </source>
</evidence>
<protein>
    <submittedName>
        <fullName evidence="2">Uncharacterized protein</fullName>
    </submittedName>
</protein>
<dbReference type="EMBL" id="BGZK01000732">
    <property type="protein sequence ID" value="GBP58301.1"/>
    <property type="molecule type" value="Genomic_DNA"/>
</dbReference>
<feature type="compositionally biased region" description="Pro residues" evidence="1">
    <location>
        <begin position="123"/>
        <end position="133"/>
    </location>
</feature>
<organism evidence="2 3">
    <name type="scientific">Eumeta variegata</name>
    <name type="common">Bagworm moth</name>
    <name type="synonym">Eumeta japonica</name>
    <dbReference type="NCBI Taxonomy" id="151549"/>
    <lineage>
        <taxon>Eukaryota</taxon>
        <taxon>Metazoa</taxon>
        <taxon>Ecdysozoa</taxon>
        <taxon>Arthropoda</taxon>
        <taxon>Hexapoda</taxon>
        <taxon>Insecta</taxon>
        <taxon>Pterygota</taxon>
        <taxon>Neoptera</taxon>
        <taxon>Endopterygota</taxon>
        <taxon>Lepidoptera</taxon>
        <taxon>Glossata</taxon>
        <taxon>Ditrysia</taxon>
        <taxon>Tineoidea</taxon>
        <taxon>Psychidae</taxon>
        <taxon>Oiketicinae</taxon>
        <taxon>Eumeta</taxon>
    </lineage>
</organism>
<evidence type="ECO:0000256" key="1">
    <source>
        <dbReference type="SAM" id="MobiDB-lite"/>
    </source>
</evidence>